<dbReference type="Gene3D" id="1.25.40.10">
    <property type="entry name" value="Tetratricopeptide repeat domain"/>
    <property type="match status" value="1"/>
</dbReference>
<evidence type="ECO:0000313" key="1">
    <source>
        <dbReference type="EMBL" id="GER51667.1"/>
    </source>
</evidence>
<dbReference type="AlphaFoldDB" id="A0A5A7R4L3"/>
<dbReference type="Proteomes" id="UP000325081">
    <property type="component" value="Unassembled WGS sequence"/>
</dbReference>
<sequence length="139" mass="15721">MENVWKSGNQFFAIGVGGVNMENGHTTLFISSNKSEGWIEMYVLEEQFEYNSHIVSTLINMHGKCGNLKSAPQLLIMGMHIIRSSYFNACWMRKKVLCLDDITFVGVLFACVHAGLMSEGHRFFNTMNYPLDWTSRAGA</sequence>
<organism evidence="1 2">
    <name type="scientific">Striga asiatica</name>
    <name type="common">Asiatic witchweed</name>
    <name type="synonym">Buchnera asiatica</name>
    <dbReference type="NCBI Taxonomy" id="4170"/>
    <lineage>
        <taxon>Eukaryota</taxon>
        <taxon>Viridiplantae</taxon>
        <taxon>Streptophyta</taxon>
        <taxon>Embryophyta</taxon>
        <taxon>Tracheophyta</taxon>
        <taxon>Spermatophyta</taxon>
        <taxon>Magnoliopsida</taxon>
        <taxon>eudicotyledons</taxon>
        <taxon>Gunneridae</taxon>
        <taxon>Pentapetalae</taxon>
        <taxon>asterids</taxon>
        <taxon>lamiids</taxon>
        <taxon>Lamiales</taxon>
        <taxon>Orobanchaceae</taxon>
        <taxon>Buchnereae</taxon>
        <taxon>Striga</taxon>
    </lineage>
</organism>
<proteinExistence type="predicted"/>
<dbReference type="GO" id="GO:0003723">
    <property type="term" value="F:RNA binding"/>
    <property type="evidence" value="ECO:0007669"/>
    <property type="project" value="InterPro"/>
</dbReference>
<evidence type="ECO:0000313" key="2">
    <source>
        <dbReference type="Proteomes" id="UP000325081"/>
    </source>
</evidence>
<keyword evidence="2" id="KW-1185">Reference proteome</keyword>
<reference evidence="2" key="1">
    <citation type="journal article" date="2019" name="Curr. Biol.">
        <title>Genome Sequence of Striga asiatica Provides Insight into the Evolution of Plant Parasitism.</title>
        <authorList>
            <person name="Yoshida S."/>
            <person name="Kim S."/>
            <person name="Wafula E.K."/>
            <person name="Tanskanen J."/>
            <person name="Kim Y.M."/>
            <person name="Honaas L."/>
            <person name="Yang Z."/>
            <person name="Spallek T."/>
            <person name="Conn C.E."/>
            <person name="Ichihashi Y."/>
            <person name="Cheong K."/>
            <person name="Cui S."/>
            <person name="Der J.P."/>
            <person name="Gundlach H."/>
            <person name="Jiao Y."/>
            <person name="Hori C."/>
            <person name="Ishida J.K."/>
            <person name="Kasahara H."/>
            <person name="Kiba T."/>
            <person name="Kim M.S."/>
            <person name="Koo N."/>
            <person name="Laohavisit A."/>
            <person name="Lee Y.H."/>
            <person name="Lumba S."/>
            <person name="McCourt P."/>
            <person name="Mortimer J.C."/>
            <person name="Mutuku J.M."/>
            <person name="Nomura T."/>
            <person name="Sasaki-Sekimoto Y."/>
            <person name="Seto Y."/>
            <person name="Wang Y."/>
            <person name="Wakatake T."/>
            <person name="Sakakibara H."/>
            <person name="Demura T."/>
            <person name="Yamaguchi S."/>
            <person name="Yoneyama K."/>
            <person name="Manabe R.I."/>
            <person name="Nelson D.C."/>
            <person name="Schulman A.H."/>
            <person name="Timko M.P."/>
            <person name="dePamphilis C.W."/>
            <person name="Choi D."/>
            <person name="Shirasu K."/>
        </authorList>
    </citation>
    <scope>NUCLEOTIDE SEQUENCE [LARGE SCALE GENOMIC DNA]</scope>
    <source>
        <strain evidence="2">cv. UVA1</strain>
    </source>
</reference>
<gene>
    <name evidence="1" type="ORF">STAS_29068</name>
</gene>
<dbReference type="InterPro" id="IPR011990">
    <property type="entry name" value="TPR-like_helical_dom_sf"/>
</dbReference>
<dbReference type="GO" id="GO:0009451">
    <property type="term" value="P:RNA modification"/>
    <property type="evidence" value="ECO:0007669"/>
    <property type="project" value="InterPro"/>
</dbReference>
<accession>A0A5A7R4L3</accession>
<dbReference type="EMBL" id="BKCP01009848">
    <property type="protein sequence ID" value="GER51667.1"/>
    <property type="molecule type" value="Genomic_DNA"/>
</dbReference>
<name>A0A5A7R4L3_STRAF</name>
<dbReference type="InterPro" id="IPR046960">
    <property type="entry name" value="PPR_At4g14850-like_plant"/>
</dbReference>
<protein>
    <submittedName>
        <fullName evidence="1">Pentatricopeptide repeat (PPR-like) superfamily protein</fullName>
    </submittedName>
</protein>
<dbReference type="PANTHER" id="PTHR47926">
    <property type="entry name" value="PENTATRICOPEPTIDE REPEAT-CONTAINING PROTEIN"/>
    <property type="match status" value="1"/>
</dbReference>
<comment type="caution">
    <text evidence="1">The sequence shown here is derived from an EMBL/GenBank/DDBJ whole genome shotgun (WGS) entry which is preliminary data.</text>
</comment>